<protein>
    <submittedName>
        <fullName evidence="2">Class I SAM-dependent methyltransferase</fullName>
    </submittedName>
</protein>
<proteinExistence type="predicted"/>
<keyword evidence="2" id="KW-0808">Transferase</keyword>
<reference evidence="2 3" key="1">
    <citation type="submission" date="2019-07" db="EMBL/GenBank/DDBJ databases">
        <title>Gilliamella genomes.</title>
        <authorList>
            <person name="Zheng H."/>
        </authorList>
    </citation>
    <scope>NUCLEOTIDE SEQUENCE [LARGE SCALE GENOMIC DNA]</scope>
    <source>
        <strain evidence="2 3">W8127</strain>
    </source>
</reference>
<evidence type="ECO:0000313" key="2">
    <source>
        <dbReference type="EMBL" id="TSK03283.1"/>
    </source>
</evidence>
<gene>
    <name evidence="2" type="ORF">FPQ15_06375</name>
</gene>
<dbReference type="GO" id="GO:0032259">
    <property type="term" value="P:methylation"/>
    <property type="evidence" value="ECO:0007669"/>
    <property type="project" value="UniProtKB-KW"/>
</dbReference>
<accession>A0A556SQ71</accession>
<feature type="domain" description="Methyltransferase type 11" evidence="1">
    <location>
        <begin position="49"/>
        <end position="145"/>
    </location>
</feature>
<keyword evidence="2" id="KW-0489">Methyltransferase</keyword>
<dbReference type="InterPro" id="IPR013216">
    <property type="entry name" value="Methyltransf_11"/>
</dbReference>
<dbReference type="CDD" id="cd02440">
    <property type="entry name" value="AdoMet_MTases"/>
    <property type="match status" value="1"/>
</dbReference>
<name>A0A556SQ71_9GAMM</name>
<dbReference type="Pfam" id="PF08241">
    <property type="entry name" value="Methyltransf_11"/>
    <property type="match status" value="1"/>
</dbReference>
<dbReference type="SUPFAM" id="SSF53335">
    <property type="entry name" value="S-adenosyl-L-methionine-dependent methyltransferases"/>
    <property type="match status" value="1"/>
</dbReference>
<dbReference type="GO" id="GO:0008757">
    <property type="term" value="F:S-adenosylmethionine-dependent methyltransferase activity"/>
    <property type="evidence" value="ECO:0007669"/>
    <property type="project" value="InterPro"/>
</dbReference>
<dbReference type="PANTHER" id="PTHR43591:SF24">
    <property type="entry name" value="2-METHOXY-6-POLYPRENYL-1,4-BENZOQUINOL METHYLASE, MITOCHONDRIAL"/>
    <property type="match status" value="1"/>
</dbReference>
<dbReference type="PANTHER" id="PTHR43591">
    <property type="entry name" value="METHYLTRANSFERASE"/>
    <property type="match status" value="1"/>
</dbReference>
<comment type="caution">
    <text evidence="2">The sequence shown here is derived from an EMBL/GenBank/DDBJ whole genome shotgun (WGS) entry which is preliminary data.</text>
</comment>
<organism evidence="2 3">
    <name type="scientific">Gilliamella apicola</name>
    <dbReference type="NCBI Taxonomy" id="1196095"/>
    <lineage>
        <taxon>Bacteria</taxon>
        <taxon>Pseudomonadati</taxon>
        <taxon>Pseudomonadota</taxon>
        <taxon>Gammaproteobacteria</taxon>
        <taxon>Orbales</taxon>
        <taxon>Orbaceae</taxon>
        <taxon>Gilliamella</taxon>
    </lineage>
</organism>
<dbReference type="AlphaFoldDB" id="A0A556SQ71"/>
<dbReference type="InterPro" id="IPR029063">
    <property type="entry name" value="SAM-dependent_MTases_sf"/>
</dbReference>
<evidence type="ECO:0000313" key="3">
    <source>
        <dbReference type="Proteomes" id="UP000319483"/>
    </source>
</evidence>
<dbReference type="Proteomes" id="UP000319483">
    <property type="component" value="Unassembled WGS sequence"/>
</dbReference>
<evidence type="ECO:0000259" key="1">
    <source>
        <dbReference type="Pfam" id="PF08241"/>
    </source>
</evidence>
<dbReference type="Gene3D" id="3.40.50.150">
    <property type="entry name" value="Vaccinia Virus protein VP39"/>
    <property type="match status" value="1"/>
</dbReference>
<dbReference type="EMBL" id="VMHM01000007">
    <property type="protein sequence ID" value="TSK03283.1"/>
    <property type="molecule type" value="Genomic_DNA"/>
</dbReference>
<dbReference type="RefSeq" id="WP_144091845.1">
    <property type="nucleotide sequence ID" value="NZ_VMHM01000007.1"/>
</dbReference>
<sequence length="256" mass="28877">MAMATHHDHVKQQFGEQANAYLTSKVHAQGPDLQYLSNLLANYPEAQLLDMGCGAGHVSFIAAQHVKHVIAYDLSDEMLSVVSQTAKERGLNNLTTVQGHAEQQPFADSHFDIVASRYSAHHWHDVGKSLRELHRITKPNGKLIIMDVVSPGHPVLDIWLQTIEALRDTSHVRDYTPGEWLTFLTEAGFTIDNIARHRLTLSFDTWVKRMRTPTQLVEAIRAYQETAASDTKNYFELQPDGSFTTDMMIIETSRIV</sequence>